<evidence type="ECO:0000256" key="1">
    <source>
        <dbReference type="SAM" id="MobiDB-lite"/>
    </source>
</evidence>
<gene>
    <name evidence="3" type="primary">ATXN2L</name>
</gene>
<feature type="region of interest" description="Disordered" evidence="1">
    <location>
        <begin position="464"/>
        <end position="1249"/>
    </location>
</feature>
<feature type="compositionally biased region" description="Basic and acidic residues" evidence="1">
    <location>
        <begin position="658"/>
        <end position="682"/>
    </location>
</feature>
<feature type="region of interest" description="Disordered" evidence="1">
    <location>
        <begin position="1270"/>
        <end position="1433"/>
    </location>
</feature>
<evidence type="ECO:0000259" key="2">
    <source>
        <dbReference type="PROSITE" id="PS00028"/>
    </source>
</evidence>
<feature type="compositionally biased region" description="Basic and acidic residues" evidence="1">
    <location>
        <begin position="1396"/>
        <end position="1413"/>
    </location>
</feature>
<feature type="compositionally biased region" description="Basic and acidic residues" evidence="1">
    <location>
        <begin position="1134"/>
        <end position="1157"/>
    </location>
</feature>
<evidence type="ECO:0000313" key="3">
    <source>
        <dbReference type="Ensembl" id="ENSATEP00000022423.1"/>
    </source>
</evidence>
<feature type="domain" description="C2H2-type" evidence="2">
    <location>
        <begin position="348"/>
        <end position="370"/>
    </location>
</feature>
<feature type="compositionally biased region" description="Acidic residues" evidence="1">
    <location>
        <begin position="1158"/>
        <end position="1176"/>
    </location>
</feature>
<feature type="compositionally biased region" description="Low complexity" evidence="1">
    <location>
        <begin position="161"/>
        <end position="175"/>
    </location>
</feature>
<feature type="region of interest" description="Disordered" evidence="1">
    <location>
        <begin position="1455"/>
        <end position="1478"/>
    </location>
</feature>
<feature type="compositionally biased region" description="Basic and acidic residues" evidence="1">
    <location>
        <begin position="1047"/>
        <end position="1118"/>
    </location>
</feature>
<feature type="compositionally biased region" description="Basic and acidic residues" evidence="1">
    <location>
        <begin position="185"/>
        <end position="196"/>
    </location>
</feature>
<accession>A0A3Q1IXU4</accession>
<feature type="compositionally biased region" description="Basic and acidic residues" evidence="1">
    <location>
        <begin position="1177"/>
        <end position="1206"/>
    </location>
</feature>
<feature type="compositionally biased region" description="Polar residues" evidence="1">
    <location>
        <begin position="197"/>
        <end position="212"/>
    </location>
</feature>
<dbReference type="InterPro" id="IPR018247">
    <property type="entry name" value="EF_Hand_1_Ca_BS"/>
</dbReference>
<feature type="region of interest" description="Disordered" evidence="1">
    <location>
        <begin position="154"/>
        <end position="213"/>
    </location>
</feature>
<dbReference type="Proteomes" id="UP000265040">
    <property type="component" value="Chromosome 18"/>
</dbReference>
<reference evidence="3" key="3">
    <citation type="submission" date="2025-09" db="UniProtKB">
        <authorList>
            <consortium name="Ensembl"/>
        </authorList>
    </citation>
    <scope>IDENTIFICATION</scope>
</reference>
<feature type="compositionally biased region" description="Acidic residues" evidence="1">
    <location>
        <begin position="859"/>
        <end position="881"/>
    </location>
</feature>
<feature type="compositionally biased region" description="Basic and acidic residues" evidence="1">
    <location>
        <begin position="765"/>
        <end position="776"/>
    </location>
</feature>
<name>A0A3Q1IXU4_ANATE</name>
<feature type="compositionally biased region" description="Basic and acidic residues" evidence="1">
    <location>
        <begin position="1333"/>
        <end position="1369"/>
    </location>
</feature>
<feature type="compositionally biased region" description="Basic and acidic residues" evidence="1">
    <location>
        <begin position="1239"/>
        <end position="1248"/>
    </location>
</feature>
<dbReference type="PROSITE" id="PS00028">
    <property type="entry name" value="ZINC_FINGER_C2H2_1"/>
    <property type="match status" value="1"/>
</dbReference>
<feature type="compositionally biased region" description="Basic and acidic residues" evidence="1">
    <location>
        <begin position="1273"/>
        <end position="1286"/>
    </location>
</feature>
<dbReference type="InterPro" id="IPR013087">
    <property type="entry name" value="Znf_C2H2_type"/>
</dbReference>
<feature type="compositionally biased region" description="Acidic residues" evidence="1">
    <location>
        <begin position="1318"/>
        <end position="1332"/>
    </location>
</feature>
<sequence length="1519" mass="167986">LWEPKFHPGAVWSLQHTAREGPSENFSYSSKFYSSSASSIYASNSDGRFSSSTEREHNMQSIPGLGDSDYSNKPLATESSRPKYTSESAANILLHFGLEKEDLEHLISYPEDQITPANLPFILRQIRMRQEMPSDVLQPSKVIDYGHTGKYTGGVGDEIGRTSGSRPNSSGSGNTLLTDAYSSSHSREQLKNKPTEVRSSALGSSHTSSIHTTYRIETGKRELSSVAQIQPVAQMGNVLWPPVYSAVKPMPVPPASLNPTIPVASHAMARSVFVSGAPCPIVIPTAPPQPIPSFFIRTPMPTPTPTPTPTLLSNRQPPAKVAVSRGLPTPVMMHDYAAASPRVFPHTCSLCNKECAHMKDWISHQNTSLHLESCKLLRAQSVILPFIIVLGKHLFCFLHKPPISYLLVTKHSAQSLYCVSVRLIPILFSSQGQDDFTNDDVSSHAYLFDDLDFNMEDFVTVDEVGDDIGDTSPGHRSSSSRRSSRGTRERRSSDYSSPAKRVSTRSSKDSKNSASSSSSSSASSSSSSRLAKSSMKSSPSSESTSVLKDLSEHKVSKTSVPSSPLSPETPSSLAQKQKSKTKSPGKASAEVVETSEETVLHREKAKTTESAVTKFDQRVSAKGSAAKSVESETKIDSSSEMQPPPHETVLKSQSQSLHNDDVLKENKTNTERKEDADKHPKQEEDDGENYQILDSLDEQTDEGDHSITHLPEYEDGQSLQEKSFQVLDSVEDEGRTCPEDNSEMEMDNSFQVIDSISEEQEATDLEEHRLVKDEASTGKNLTEEDVNQDAAIKDTVAKDQEANKEENLQILDTDSKEGNTREHTEREVKDRILTEQSSNDDLQNEDQLLDNTTIKELDSDVNEQETFEILDSIDEQTETEDNSPKPEAPSDQMSKVCVRPATTETDSETDGKDKGLKKDEGTTRKDDKGPSKRSSTRTVKKYETRTKAGTTAGASKTGKNITEEMVFEIVDAVEEEPHEEAEATQRSVRRRSARGKREEKTPLNITEMSEKAAGDEEATYKILDSVDDETGNDEATITTRSTRGRREKTVNKDAPNEKTRREDTPTRRRHTPARDSREKTPKQEEKTSPTKKCDITREVSEKTAMHEMFHSVEDEVKEVQPATKGRGRRGRPKKSAEITKEDTVTLKHGDRDASDKVADEEEETYQVLDSVEDEAADDKPPAEQSQNERKENTSENDDQRTERDAPTTEEEEEEEPVYQIVDSLEEDQVQEESVATEAGGRKMAKEVEAPTEMPACGVTVVEASGQVTIQAESPDRLADIHDDHSLSDAATPGQNATQKSHNRCNTAASANTLVNLDEVSEEEDDYPDDTAEKEELRRRQAATKEKQLAKDREKGPEERKTRGRDERERRSRSRSGTGGGGGGRGSDGGAARRTKDKGSEREEKLEVETKELLTLDEVGADEGGEERLAEGQEWDADIMEGELQALVTLDEIVEEEEGNAEHSTLEADPPCQEEASVESLNPEVRLIQTNAHHNGSDCRTLQNTNLMTPRMLSNLLQTR</sequence>
<feature type="compositionally biased region" description="Basic and acidic residues" evidence="1">
    <location>
        <begin position="791"/>
        <end position="833"/>
    </location>
</feature>
<dbReference type="PROSITE" id="PS00018">
    <property type="entry name" value="EF_HAND_1"/>
    <property type="match status" value="1"/>
</dbReference>
<dbReference type="Ensembl" id="ENSATET00000022791.2">
    <property type="protein sequence ID" value="ENSATEP00000022423.1"/>
    <property type="gene ID" value="ENSATEG00000015515.3"/>
</dbReference>
<organism evidence="3 4">
    <name type="scientific">Anabas testudineus</name>
    <name type="common">Climbing perch</name>
    <name type="synonym">Anthias testudineus</name>
    <dbReference type="NCBI Taxonomy" id="64144"/>
    <lineage>
        <taxon>Eukaryota</taxon>
        <taxon>Metazoa</taxon>
        <taxon>Chordata</taxon>
        <taxon>Craniata</taxon>
        <taxon>Vertebrata</taxon>
        <taxon>Euteleostomi</taxon>
        <taxon>Actinopterygii</taxon>
        <taxon>Neopterygii</taxon>
        <taxon>Teleostei</taxon>
        <taxon>Neoteleostei</taxon>
        <taxon>Acanthomorphata</taxon>
        <taxon>Anabantaria</taxon>
        <taxon>Anabantiformes</taxon>
        <taxon>Anabantoidei</taxon>
        <taxon>Anabantidae</taxon>
        <taxon>Anabas</taxon>
    </lineage>
</organism>
<feature type="compositionally biased region" description="Low complexity" evidence="1">
    <location>
        <begin position="947"/>
        <end position="959"/>
    </location>
</feature>
<dbReference type="GeneTree" id="ENSGT00990000203723"/>
<feature type="region of interest" description="Disordered" evidence="1">
    <location>
        <begin position="44"/>
        <end position="84"/>
    </location>
</feature>
<proteinExistence type="predicted"/>
<reference evidence="3" key="1">
    <citation type="submission" date="2021-04" db="EMBL/GenBank/DDBJ databases">
        <authorList>
            <consortium name="Wellcome Sanger Institute Data Sharing"/>
        </authorList>
    </citation>
    <scope>NUCLEOTIDE SEQUENCE [LARGE SCALE GENOMIC DNA]</scope>
</reference>
<feature type="compositionally biased region" description="Basic and acidic residues" evidence="1">
    <location>
        <begin position="598"/>
        <end position="607"/>
    </location>
</feature>
<feature type="compositionally biased region" description="Basic and acidic residues" evidence="1">
    <location>
        <begin position="909"/>
        <end position="930"/>
    </location>
</feature>
<feature type="compositionally biased region" description="Polar residues" evidence="1">
    <location>
        <begin position="1292"/>
        <end position="1314"/>
    </location>
</feature>
<feature type="compositionally biased region" description="Low complexity" evidence="1">
    <location>
        <begin position="512"/>
        <end position="545"/>
    </location>
</feature>
<keyword evidence="4" id="KW-1185">Reference proteome</keyword>
<feature type="compositionally biased region" description="Low complexity" evidence="1">
    <location>
        <begin position="558"/>
        <end position="573"/>
    </location>
</feature>
<reference evidence="3" key="2">
    <citation type="submission" date="2025-08" db="UniProtKB">
        <authorList>
            <consortium name="Ensembl"/>
        </authorList>
    </citation>
    <scope>IDENTIFICATION</scope>
</reference>
<protein>
    <recommendedName>
        <fullName evidence="2">C2H2-type domain-containing protein</fullName>
    </recommendedName>
</protein>
<feature type="compositionally biased region" description="Acidic residues" evidence="1">
    <location>
        <begin position="1207"/>
        <end position="1216"/>
    </location>
</feature>
<dbReference type="OMA" id="PVASHAM"/>
<feature type="compositionally biased region" description="Gly residues" evidence="1">
    <location>
        <begin position="1376"/>
        <end position="1388"/>
    </location>
</feature>
<evidence type="ECO:0000313" key="4">
    <source>
        <dbReference type="Proteomes" id="UP000265040"/>
    </source>
</evidence>